<dbReference type="Pfam" id="PF04972">
    <property type="entry name" value="BON"/>
    <property type="match status" value="1"/>
</dbReference>
<dbReference type="PROSITE" id="PS50914">
    <property type="entry name" value="BON"/>
    <property type="match status" value="1"/>
</dbReference>
<dbReference type="AlphaFoldDB" id="A0A5M3XDR3"/>
<dbReference type="InterPro" id="IPR007055">
    <property type="entry name" value="BON_dom"/>
</dbReference>
<reference evidence="2 3" key="1">
    <citation type="submission" date="2019-10" db="EMBL/GenBank/DDBJ databases">
        <title>Whole genome shotgun sequence of Acrocarpospora macrocephala NBRC 16266.</title>
        <authorList>
            <person name="Ichikawa N."/>
            <person name="Kimura A."/>
            <person name="Kitahashi Y."/>
            <person name="Komaki H."/>
            <person name="Oguchi A."/>
        </authorList>
    </citation>
    <scope>NUCLEOTIDE SEQUENCE [LARGE SCALE GENOMIC DNA]</scope>
    <source>
        <strain evidence="2 3">NBRC 16266</strain>
    </source>
</reference>
<protein>
    <recommendedName>
        <fullName evidence="1">BON domain-containing protein</fullName>
    </recommendedName>
</protein>
<name>A0A5M3XDR3_9ACTN</name>
<evidence type="ECO:0000313" key="3">
    <source>
        <dbReference type="Proteomes" id="UP000331127"/>
    </source>
</evidence>
<sequence length="84" mass="9325">MDIWDPPHYVAARVQRAIAEDERTNELGIKVDIRGDHLFLHGQVCEEDQRERVAEVAAEAAPGLVVHNEVICVAVGEPGEEELL</sequence>
<comment type="caution">
    <text evidence="2">The sequence shown here is derived from an EMBL/GenBank/DDBJ whole genome shotgun (WGS) entry which is preliminary data.</text>
</comment>
<organism evidence="2 3">
    <name type="scientific">Acrocarpospora macrocephala</name>
    <dbReference type="NCBI Taxonomy" id="150177"/>
    <lineage>
        <taxon>Bacteria</taxon>
        <taxon>Bacillati</taxon>
        <taxon>Actinomycetota</taxon>
        <taxon>Actinomycetes</taxon>
        <taxon>Streptosporangiales</taxon>
        <taxon>Streptosporangiaceae</taxon>
        <taxon>Acrocarpospora</taxon>
    </lineage>
</organism>
<evidence type="ECO:0000313" key="2">
    <source>
        <dbReference type="EMBL" id="GES17053.1"/>
    </source>
</evidence>
<accession>A0A5M3XDR3</accession>
<dbReference type="Proteomes" id="UP000331127">
    <property type="component" value="Unassembled WGS sequence"/>
</dbReference>
<proteinExistence type="predicted"/>
<keyword evidence="3" id="KW-1185">Reference proteome</keyword>
<dbReference type="OrthoDB" id="4474880at2"/>
<dbReference type="RefSeq" id="WP_155362027.1">
    <property type="nucleotide sequence ID" value="NZ_BAAAHL010000023.1"/>
</dbReference>
<gene>
    <name evidence="2" type="ORF">Amac_106510</name>
</gene>
<feature type="domain" description="BON" evidence="1">
    <location>
        <begin position="6"/>
        <end position="74"/>
    </location>
</feature>
<dbReference type="EMBL" id="BLAE01000136">
    <property type="protein sequence ID" value="GES17053.1"/>
    <property type="molecule type" value="Genomic_DNA"/>
</dbReference>
<evidence type="ECO:0000259" key="1">
    <source>
        <dbReference type="PROSITE" id="PS50914"/>
    </source>
</evidence>